<dbReference type="GeneID" id="63683285"/>
<dbReference type="CDD" id="cd04301">
    <property type="entry name" value="NAT_SF"/>
    <property type="match status" value="1"/>
</dbReference>
<keyword evidence="2" id="KW-1185">Reference proteome</keyword>
<name>M5G2W1_DACPD</name>
<dbReference type="InterPro" id="IPR016181">
    <property type="entry name" value="Acyl_CoA_acyltransferase"/>
</dbReference>
<dbReference type="SUPFAM" id="SSF55729">
    <property type="entry name" value="Acyl-CoA N-acyltransferases (Nat)"/>
    <property type="match status" value="1"/>
</dbReference>
<dbReference type="Proteomes" id="UP000030653">
    <property type="component" value="Unassembled WGS sequence"/>
</dbReference>
<proteinExistence type="predicted"/>
<sequence length="163" mass="17766">MVALITKYNVYTLSHSIPSTATYRHLCRSGGLSDKSPSACAIGLPRSVFCVQILAASCMPGTDVTSTEFPEPDSIEEQPDPRVVGMGRIIGDGTLFLQIVDIVLLPAHQHLGLGKFIMWELMLWIEAPCPRVAGRLYERFGFGFTEASGSRGMAYTVRGKGKE</sequence>
<reference evidence="1 2" key="1">
    <citation type="journal article" date="2012" name="Science">
        <title>The Paleozoic origin of enzymatic lignin decomposition reconstructed from 31 fungal genomes.</title>
        <authorList>
            <person name="Floudas D."/>
            <person name="Binder M."/>
            <person name="Riley R."/>
            <person name="Barry K."/>
            <person name="Blanchette R.A."/>
            <person name="Henrissat B."/>
            <person name="Martinez A.T."/>
            <person name="Otillar R."/>
            <person name="Spatafora J.W."/>
            <person name="Yadav J.S."/>
            <person name="Aerts A."/>
            <person name="Benoit I."/>
            <person name="Boyd A."/>
            <person name="Carlson A."/>
            <person name="Copeland A."/>
            <person name="Coutinho P.M."/>
            <person name="de Vries R.P."/>
            <person name="Ferreira P."/>
            <person name="Findley K."/>
            <person name="Foster B."/>
            <person name="Gaskell J."/>
            <person name="Glotzer D."/>
            <person name="Gorecki P."/>
            <person name="Heitman J."/>
            <person name="Hesse C."/>
            <person name="Hori C."/>
            <person name="Igarashi K."/>
            <person name="Jurgens J.A."/>
            <person name="Kallen N."/>
            <person name="Kersten P."/>
            <person name="Kohler A."/>
            <person name="Kuees U."/>
            <person name="Kumar T.K.A."/>
            <person name="Kuo A."/>
            <person name="LaButti K."/>
            <person name="Larrondo L.F."/>
            <person name="Lindquist E."/>
            <person name="Ling A."/>
            <person name="Lombard V."/>
            <person name="Lucas S."/>
            <person name="Lundell T."/>
            <person name="Martin R."/>
            <person name="McLaughlin D.J."/>
            <person name="Morgenstern I."/>
            <person name="Morin E."/>
            <person name="Murat C."/>
            <person name="Nagy L.G."/>
            <person name="Nolan M."/>
            <person name="Ohm R.A."/>
            <person name="Patyshakuliyeva A."/>
            <person name="Rokas A."/>
            <person name="Ruiz-Duenas F.J."/>
            <person name="Sabat G."/>
            <person name="Salamov A."/>
            <person name="Samejima M."/>
            <person name="Schmutz J."/>
            <person name="Slot J.C."/>
            <person name="St John F."/>
            <person name="Stenlid J."/>
            <person name="Sun H."/>
            <person name="Sun S."/>
            <person name="Syed K."/>
            <person name="Tsang A."/>
            <person name="Wiebenga A."/>
            <person name="Young D."/>
            <person name="Pisabarro A."/>
            <person name="Eastwood D.C."/>
            <person name="Martin F."/>
            <person name="Cullen D."/>
            <person name="Grigoriev I.V."/>
            <person name="Hibbett D.S."/>
        </authorList>
    </citation>
    <scope>NUCLEOTIDE SEQUENCE [LARGE SCALE GENOMIC DNA]</scope>
    <source>
        <strain evidence="1 2">DJM-731 SS1</strain>
    </source>
</reference>
<dbReference type="GO" id="GO:0006048">
    <property type="term" value="P:UDP-N-acetylglucosamine biosynthetic process"/>
    <property type="evidence" value="ECO:0007669"/>
    <property type="project" value="UniProtKB-UniPathway"/>
</dbReference>
<dbReference type="UniPathway" id="UPA00113">
    <property type="reaction ID" value="UER00529"/>
</dbReference>
<dbReference type="HOGENOM" id="CLU_086503_7_0_1"/>
<dbReference type="OrthoDB" id="2744543at2759"/>
<organism evidence="1 2">
    <name type="scientific">Dacryopinax primogenitus (strain DJM 731)</name>
    <name type="common">Brown rot fungus</name>
    <dbReference type="NCBI Taxonomy" id="1858805"/>
    <lineage>
        <taxon>Eukaryota</taxon>
        <taxon>Fungi</taxon>
        <taxon>Dikarya</taxon>
        <taxon>Basidiomycota</taxon>
        <taxon>Agaricomycotina</taxon>
        <taxon>Dacrymycetes</taxon>
        <taxon>Dacrymycetales</taxon>
        <taxon>Dacrymycetaceae</taxon>
        <taxon>Dacryopinax</taxon>
    </lineage>
</organism>
<gene>
    <name evidence="1" type="ORF">DACRYDRAFT_106212</name>
</gene>
<evidence type="ECO:0000313" key="1">
    <source>
        <dbReference type="EMBL" id="EJU03034.1"/>
    </source>
</evidence>
<dbReference type="AlphaFoldDB" id="M5G2W1"/>
<accession>M5G2W1</accession>
<dbReference type="EMBL" id="JH795860">
    <property type="protein sequence ID" value="EJU03034.1"/>
    <property type="molecule type" value="Genomic_DNA"/>
</dbReference>
<dbReference type="RefSeq" id="XP_040629928.1">
    <property type="nucleotide sequence ID" value="XM_040768223.1"/>
</dbReference>
<evidence type="ECO:0000313" key="2">
    <source>
        <dbReference type="Proteomes" id="UP000030653"/>
    </source>
</evidence>
<dbReference type="STRING" id="1858805.M5G2W1"/>
<dbReference type="Gene3D" id="3.40.630.30">
    <property type="match status" value="1"/>
</dbReference>
<protein>
    <submittedName>
        <fullName evidence="1">Uncharacterized protein</fullName>
    </submittedName>
</protein>